<keyword evidence="2" id="KW-1185">Reference proteome</keyword>
<dbReference type="Proteomes" id="UP000695022">
    <property type="component" value="Unplaced"/>
</dbReference>
<accession>A0ABM1E9H9</accession>
<proteinExistence type="predicted"/>
<keyword evidence="1" id="KW-0472">Membrane</keyword>
<evidence type="ECO:0000313" key="3">
    <source>
        <dbReference type="RefSeq" id="XP_014668850.1"/>
    </source>
</evidence>
<keyword evidence="1" id="KW-1133">Transmembrane helix</keyword>
<gene>
    <name evidence="3" type="primary">LOC106810089</name>
</gene>
<feature type="transmembrane region" description="Helical" evidence="1">
    <location>
        <begin position="63"/>
        <end position="86"/>
    </location>
</feature>
<dbReference type="GeneID" id="106810089"/>
<feature type="transmembrane region" description="Helical" evidence="1">
    <location>
        <begin position="27"/>
        <end position="51"/>
    </location>
</feature>
<evidence type="ECO:0000313" key="2">
    <source>
        <dbReference type="Proteomes" id="UP000695022"/>
    </source>
</evidence>
<organism evidence="2 3">
    <name type="scientific">Priapulus caudatus</name>
    <name type="common">Priapulid worm</name>
    <dbReference type="NCBI Taxonomy" id="37621"/>
    <lineage>
        <taxon>Eukaryota</taxon>
        <taxon>Metazoa</taxon>
        <taxon>Ecdysozoa</taxon>
        <taxon>Scalidophora</taxon>
        <taxon>Priapulida</taxon>
        <taxon>Priapulimorpha</taxon>
        <taxon>Priapulimorphida</taxon>
        <taxon>Priapulidae</taxon>
        <taxon>Priapulus</taxon>
    </lineage>
</organism>
<keyword evidence="1" id="KW-0812">Transmembrane</keyword>
<reference evidence="3" key="1">
    <citation type="submission" date="2025-08" db="UniProtKB">
        <authorList>
            <consortium name="RefSeq"/>
        </authorList>
    </citation>
    <scope>IDENTIFICATION</scope>
</reference>
<name>A0ABM1E9H9_PRICU</name>
<sequence>MTSMASFSWISMTAENKLLLRKNLSTVVSIIYAVLIVGSGIVIVVTPELIYSPVGYEWVVKCFFIYLFTASLAWMLLCQTQIGIFVKEIRLWKRLGEEEAEATVPRHGSQCQGLGSWEQDHPFGFLQDGHVGNSFLKFGAAGTCTRSAAIR</sequence>
<dbReference type="RefSeq" id="XP_014668850.1">
    <property type="nucleotide sequence ID" value="XM_014813364.1"/>
</dbReference>
<protein>
    <submittedName>
        <fullName evidence="3">Uncharacterized protein LOC106810089</fullName>
    </submittedName>
</protein>
<evidence type="ECO:0000256" key="1">
    <source>
        <dbReference type="SAM" id="Phobius"/>
    </source>
</evidence>